<dbReference type="Proteomes" id="UP000434172">
    <property type="component" value="Unassembled WGS sequence"/>
</dbReference>
<gene>
    <name evidence="2" type="ORF">GQ607_014676</name>
</gene>
<proteinExistence type="predicted"/>
<sequence>MCFPSLVPPHVIPESKSTPPRSDLGPSSSRPQADLFLLQAHSSKAQPPLPPPSAHISNSISLGSIHVANTTSAIMRLSPSALSRLRPAPLATCS</sequence>
<accession>A0A8H3W169</accession>
<keyword evidence="3" id="KW-1185">Reference proteome</keyword>
<organism evidence="2 3">
    <name type="scientific">Colletotrichum asianum</name>
    <dbReference type="NCBI Taxonomy" id="702518"/>
    <lineage>
        <taxon>Eukaryota</taxon>
        <taxon>Fungi</taxon>
        <taxon>Dikarya</taxon>
        <taxon>Ascomycota</taxon>
        <taxon>Pezizomycotina</taxon>
        <taxon>Sordariomycetes</taxon>
        <taxon>Hypocreomycetidae</taxon>
        <taxon>Glomerellales</taxon>
        <taxon>Glomerellaceae</taxon>
        <taxon>Colletotrichum</taxon>
        <taxon>Colletotrichum gloeosporioides species complex</taxon>
    </lineage>
</organism>
<feature type="compositionally biased region" description="Polar residues" evidence="1">
    <location>
        <begin position="15"/>
        <end position="31"/>
    </location>
</feature>
<evidence type="ECO:0000313" key="3">
    <source>
        <dbReference type="Proteomes" id="UP000434172"/>
    </source>
</evidence>
<comment type="caution">
    <text evidence="2">The sequence shown here is derived from an EMBL/GenBank/DDBJ whole genome shotgun (WGS) entry which is preliminary data.</text>
</comment>
<protein>
    <submittedName>
        <fullName evidence="2">Uncharacterized protein</fullName>
    </submittedName>
</protein>
<dbReference type="AlphaFoldDB" id="A0A8H3W169"/>
<feature type="region of interest" description="Disordered" evidence="1">
    <location>
        <begin position="1"/>
        <end position="32"/>
    </location>
</feature>
<evidence type="ECO:0000256" key="1">
    <source>
        <dbReference type="SAM" id="MobiDB-lite"/>
    </source>
</evidence>
<name>A0A8H3W169_9PEZI</name>
<evidence type="ECO:0000313" key="2">
    <source>
        <dbReference type="EMBL" id="KAF0318060.1"/>
    </source>
</evidence>
<reference evidence="2 3" key="1">
    <citation type="submission" date="2019-12" db="EMBL/GenBank/DDBJ databases">
        <title>A genome sequence resource for the geographically widespread anthracnose pathogen Colletotrichum asianum.</title>
        <authorList>
            <person name="Meng Y."/>
        </authorList>
    </citation>
    <scope>NUCLEOTIDE SEQUENCE [LARGE SCALE GENOMIC DNA]</scope>
    <source>
        <strain evidence="2 3">ICMP 18580</strain>
    </source>
</reference>
<feature type="compositionally biased region" description="Pro residues" evidence="1">
    <location>
        <begin position="1"/>
        <end position="11"/>
    </location>
</feature>
<dbReference type="EMBL" id="WOWK01000116">
    <property type="protein sequence ID" value="KAF0318060.1"/>
    <property type="molecule type" value="Genomic_DNA"/>
</dbReference>